<reference evidence="2 3" key="1">
    <citation type="journal article" date="2013" name="PLoS ONE">
        <title>Predicting the Proteins of Angomonas deanei, Strigomonas culicis and Their Respective Endosymbionts Reveals New Aspects of the Trypanosomatidae Family.</title>
        <authorList>
            <person name="Motta M.C."/>
            <person name="Martins A.C."/>
            <person name="de Souza S.S."/>
            <person name="Catta-Preta C.M."/>
            <person name="Silva R."/>
            <person name="Klein C.C."/>
            <person name="de Almeida L.G."/>
            <person name="de Lima Cunha O."/>
            <person name="Ciapina L.P."/>
            <person name="Brocchi M."/>
            <person name="Colabardini A.C."/>
            <person name="de Araujo Lima B."/>
            <person name="Machado C.R."/>
            <person name="de Almeida Soares C.M."/>
            <person name="Probst C.M."/>
            <person name="de Menezes C.B."/>
            <person name="Thompson C.E."/>
            <person name="Bartholomeu D.C."/>
            <person name="Gradia D.F."/>
            <person name="Pavoni D.P."/>
            <person name="Grisard E.C."/>
            <person name="Fantinatti-Garboggini F."/>
            <person name="Marchini F.K."/>
            <person name="Rodrigues-Luiz G.F."/>
            <person name="Wagner G."/>
            <person name="Goldman G.H."/>
            <person name="Fietto J.L."/>
            <person name="Elias M.C."/>
            <person name="Goldman M.H."/>
            <person name="Sagot M.F."/>
            <person name="Pereira M."/>
            <person name="Stoco P.H."/>
            <person name="de Mendonca-Neto R.P."/>
            <person name="Teixeira S.M."/>
            <person name="Maciel T.E."/>
            <person name="de Oliveira Mendes T.A."/>
            <person name="Urmenyi T.P."/>
            <person name="de Souza W."/>
            <person name="Schenkman S."/>
            <person name="de Vasconcelos A.T."/>
        </authorList>
    </citation>
    <scope>NUCLEOTIDE SEQUENCE [LARGE SCALE GENOMIC DNA]</scope>
</reference>
<evidence type="ECO:0000313" key="3">
    <source>
        <dbReference type="Proteomes" id="UP000015354"/>
    </source>
</evidence>
<proteinExistence type="predicted"/>
<name>S9UQ06_9TRYP</name>
<dbReference type="EMBL" id="ATMH01010932">
    <property type="protein sequence ID" value="EPY16711.1"/>
    <property type="molecule type" value="Genomic_DNA"/>
</dbReference>
<evidence type="ECO:0000313" key="2">
    <source>
        <dbReference type="EMBL" id="EPY16711.1"/>
    </source>
</evidence>
<organism evidence="2 3">
    <name type="scientific">Strigomonas culicis</name>
    <dbReference type="NCBI Taxonomy" id="28005"/>
    <lineage>
        <taxon>Eukaryota</taxon>
        <taxon>Discoba</taxon>
        <taxon>Euglenozoa</taxon>
        <taxon>Kinetoplastea</taxon>
        <taxon>Metakinetoplastina</taxon>
        <taxon>Trypanosomatida</taxon>
        <taxon>Trypanosomatidae</taxon>
        <taxon>Strigomonadinae</taxon>
        <taxon>Strigomonas</taxon>
    </lineage>
</organism>
<dbReference type="AlphaFoldDB" id="S9UQ06"/>
<accession>S9UQ06</accession>
<sequence length="177" mass="20199">MQAEDPESPKAEVDAYEMVDYTYYPTSSEEESATLVLRQYLSTGIMSRDVVKARRRQPKGVSHKLREKLRAELEQRRKDKEARMRKKAQSDTAARAAADAKLRHAAAEALKREKAAAAADTRNVVKRPVNIRRYPIKNDLKDFNAWRAEGKRIAQHFVKVDHVASEVHIANTLETDV</sequence>
<protein>
    <submittedName>
        <fullName evidence="2">Uncharacterized protein</fullName>
    </submittedName>
</protein>
<keyword evidence="3" id="KW-1185">Reference proteome</keyword>
<comment type="caution">
    <text evidence="2">The sequence shown here is derived from an EMBL/GenBank/DDBJ whole genome shotgun (WGS) entry which is preliminary data.</text>
</comment>
<evidence type="ECO:0000256" key="1">
    <source>
        <dbReference type="SAM" id="MobiDB-lite"/>
    </source>
</evidence>
<dbReference type="Proteomes" id="UP000015354">
    <property type="component" value="Unassembled WGS sequence"/>
</dbReference>
<gene>
    <name evidence="2" type="ORF">STCU_11046</name>
</gene>
<feature type="region of interest" description="Disordered" evidence="1">
    <location>
        <begin position="74"/>
        <end position="98"/>
    </location>
</feature>